<dbReference type="PANTHER" id="PTHR30026:SF20">
    <property type="entry name" value="OUTER MEMBRANE PROTEIN TOLC"/>
    <property type="match status" value="1"/>
</dbReference>
<accession>A0A6L8K6J4</accession>
<evidence type="ECO:0000256" key="6">
    <source>
        <dbReference type="ARBA" id="ARBA00023237"/>
    </source>
</evidence>
<dbReference type="InterPro" id="IPR028351">
    <property type="entry name" value="CyaE"/>
</dbReference>
<keyword evidence="7" id="KW-0204">Cytolysis</keyword>
<keyword evidence="5 7" id="KW-0472">Membrane</keyword>
<keyword evidence="7" id="KW-0354">Hemolysis</keyword>
<dbReference type="EMBL" id="WWCN01000005">
    <property type="protein sequence ID" value="MYM22986.1"/>
    <property type="molecule type" value="Genomic_DNA"/>
</dbReference>
<name>A0A6L8K6J4_9BURK</name>
<keyword evidence="4" id="KW-0812">Transmembrane</keyword>
<dbReference type="Gene3D" id="1.20.1600.10">
    <property type="entry name" value="Outer membrane efflux proteins (OEP)"/>
    <property type="match status" value="1"/>
</dbReference>
<comment type="function">
    <text evidence="7">CyaE is necessary for transport of calmodulin-sensitive adenylate cyclase-hemolysin (cyclolysin).</text>
</comment>
<evidence type="ECO:0000256" key="3">
    <source>
        <dbReference type="ARBA" id="ARBA00022452"/>
    </source>
</evidence>
<keyword evidence="2 7" id="KW-0813">Transport</keyword>
<reference evidence="8 9" key="1">
    <citation type="submission" date="2019-12" db="EMBL/GenBank/DDBJ databases">
        <title>Novel species isolated from a subtropical stream in China.</title>
        <authorList>
            <person name="Lu H."/>
        </authorList>
    </citation>
    <scope>NUCLEOTIDE SEQUENCE [LARGE SCALE GENOMIC DNA]</scope>
    <source>
        <strain evidence="8 9">FT135W</strain>
    </source>
</reference>
<evidence type="ECO:0000256" key="2">
    <source>
        <dbReference type="ARBA" id="ARBA00022448"/>
    </source>
</evidence>
<evidence type="ECO:0000256" key="5">
    <source>
        <dbReference type="ARBA" id="ARBA00023136"/>
    </source>
</evidence>
<proteinExistence type="inferred from homology"/>
<evidence type="ECO:0000256" key="1">
    <source>
        <dbReference type="ARBA" id="ARBA00007613"/>
    </source>
</evidence>
<comment type="subcellular location">
    <subcellularLocation>
        <location evidence="7">Cell outer membrane</location>
        <topology evidence="7">Peripheral membrane protein</topology>
    </subcellularLocation>
</comment>
<keyword evidence="9" id="KW-1185">Reference proteome</keyword>
<gene>
    <name evidence="8" type="ORF">GTP46_10050</name>
</gene>
<evidence type="ECO:0000256" key="7">
    <source>
        <dbReference type="PIRNR" id="PIRNR001892"/>
    </source>
</evidence>
<protein>
    <recommendedName>
        <fullName evidence="7">Protein CyaE</fullName>
    </recommendedName>
</protein>
<dbReference type="PIRSF" id="PIRSF001892">
    <property type="entry name" value="CyaE"/>
    <property type="match status" value="1"/>
</dbReference>
<dbReference type="Pfam" id="PF02321">
    <property type="entry name" value="OEP"/>
    <property type="match status" value="2"/>
</dbReference>
<dbReference type="InterPro" id="IPR003423">
    <property type="entry name" value="OMP_efflux"/>
</dbReference>
<keyword evidence="3" id="KW-1134">Transmembrane beta strand</keyword>
<sequence length="479" mass="50983">MLSAPAWAQQGSWLDRLSAPLPDPLRVQPPQLAQGATLPGDASPLAAAEAMPASLDRALSLADAVDLALSHKPQVQSAWASIKLQASALGEARAAYLPTASATVSRLNTHTAYDLNGIPATSNAAHTMYAALNWRLFDFGTRAANRQSANQLLAAALAQHEATLQQTLAATIQAYFDVESSHAAWQAKEQSVLLAHQTLDSAQRREQRGAAAQGDTLQAGTALARALLERNRSWSSYRKAVATLAYAIGVPAESELSVADEEDDGAAGLAPTDQRSLADWMQQARGSHPAIQAARASWQAAQSRVGATVAEGLPTLDLSLNYYRNGYPGQAPSALGQRVATLGLSINVPLFDGFSHSYKVRGAQAQAEQRAAELDEVEHQVLLEVVKAHAETRAALQNLQASQDLLTAARDAQASARRRYEHGAADLIELLSSQNALADAIQERVRCLAEWRSARLRLLADGGVLGHEALLAATHRGQL</sequence>
<evidence type="ECO:0000313" key="9">
    <source>
        <dbReference type="Proteomes" id="UP000479335"/>
    </source>
</evidence>
<evidence type="ECO:0000256" key="4">
    <source>
        <dbReference type="ARBA" id="ARBA00022692"/>
    </source>
</evidence>
<keyword evidence="6 7" id="KW-0998">Cell outer membrane</keyword>
<dbReference type="GO" id="GO:0009279">
    <property type="term" value="C:cell outer membrane"/>
    <property type="evidence" value="ECO:0007669"/>
    <property type="project" value="UniProtKB-SubCell"/>
</dbReference>
<dbReference type="InterPro" id="IPR051906">
    <property type="entry name" value="TolC-like"/>
</dbReference>
<dbReference type="GO" id="GO:0015562">
    <property type="term" value="F:efflux transmembrane transporter activity"/>
    <property type="evidence" value="ECO:0007669"/>
    <property type="project" value="InterPro"/>
</dbReference>
<dbReference type="GO" id="GO:1990281">
    <property type="term" value="C:efflux pump complex"/>
    <property type="evidence" value="ECO:0007669"/>
    <property type="project" value="TreeGrafter"/>
</dbReference>
<dbReference type="Proteomes" id="UP000479335">
    <property type="component" value="Unassembled WGS sequence"/>
</dbReference>
<comment type="similarity">
    <text evidence="1 7">Belongs to the outer membrane factor (OMF) (TC 1.B.17) family.</text>
</comment>
<organism evidence="8 9">
    <name type="scientific">Duganella flavida</name>
    <dbReference type="NCBI Taxonomy" id="2692175"/>
    <lineage>
        <taxon>Bacteria</taxon>
        <taxon>Pseudomonadati</taxon>
        <taxon>Pseudomonadota</taxon>
        <taxon>Betaproteobacteria</taxon>
        <taxon>Burkholderiales</taxon>
        <taxon>Oxalobacteraceae</taxon>
        <taxon>Telluria group</taxon>
        <taxon>Duganella</taxon>
    </lineage>
</organism>
<dbReference type="GO" id="GO:0031640">
    <property type="term" value="P:killing of cells of another organism"/>
    <property type="evidence" value="ECO:0007669"/>
    <property type="project" value="UniProtKB-KW"/>
</dbReference>
<evidence type="ECO:0000313" key="8">
    <source>
        <dbReference type="EMBL" id="MYM22986.1"/>
    </source>
</evidence>
<dbReference type="SUPFAM" id="SSF56954">
    <property type="entry name" value="Outer membrane efflux proteins (OEP)"/>
    <property type="match status" value="1"/>
</dbReference>
<dbReference type="PANTHER" id="PTHR30026">
    <property type="entry name" value="OUTER MEMBRANE PROTEIN TOLC"/>
    <property type="match status" value="1"/>
</dbReference>
<dbReference type="AlphaFoldDB" id="A0A6L8K6J4"/>
<comment type="caution">
    <text evidence="8">The sequence shown here is derived from an EMBL/GenBank/DDBJ whole genome shotgun (WGS) entry which is preliminary data.</text>
</comment>
<dbReference type="GO" id="GO:0015288">
    <property type="term" value="F:porin activity"/>
    <property type="evidence" value="ECO:0007669"/>
    <property type="project" value="TreeGrafter"/>
</dbReference>